<evidence type="ECO:0000313" key="1">
    <source>
        <dbReference type="EMBL" id="KAA0968979.1"/>
    </source>
</evidence>
<reference evidence="1 2" key="1">
    <citation type="submission" date="2019-08" db="EMBL/GenBank/DDBJ databases">
        <title>Aureimonas fodiniaquatilis sp. nov., isolated from a coal mine wastewater.</title>
        <authorList>
            <person name="Kim W."/>
        </authorList>
    </citation>
    <scope>NUCLEOTIDE SEQUENCE [LARGE SCALE GENOMIC DNA]</scope>
    <source>
        <strain evidence="1 2">CAU 1482</strain>
    </source>
</reference>
<sequence>MTLRLRPHHLLCMLNYVGLGYNDAFVANYDQVIARVNAGEDIEIVAGPDDICAPLLKEGREAHCLTQGVKIRDAAAARDIAALVGLPTEEGSLLIVTLDMAQQLRGSFATKLRRACHGCEWSALCSTIAGRDFTGAHLHSKVIQNTV</sequence>
<protein>
    <submittedName>
        <fullName evidence="1">DUF1284 domain-containing protein</fullName>
    </submittedName>
</protein>
<organism evidence="1 2">
    <name type="scientific">Aureimonas fodinaquatilis</name>
    <dbReference type="NCBI Taxonomy" id="2565783"/>
    <lineage>
        <taxon>Bacteria</taxon>
        <taxon>Pseudomonadati</taxon>
        <taxon>Pseudomonadota</taxon>
        <taxon>Alphaproteobacteria</taxon>
        <taxon>Hyphomicrobiales</taxon>
        <taxon>Aurantimonadaceae</taxon>
        <taxon>Aureimonas</taxon>
    </lineage>
</organism>
<dbReference type="Pfam" id="PF06935">
    <property type="entry name" value="DUF1284"/>
    <property type="match status" value="1"/>
</dbReference>
<dbReference type="EMBL" id="VTWH01000004">
    <property type="protein sequence ID" value="KAA0968979.1"/>
    <property type="molecule type" value="Genomic_DNA"/>
</dbReference>
<evidence type="ECO:0000313" key="2">
    <source>
        <dbReference type="Proteomes" id="UP000324738"/>
    </source>
</evidence>
<dbReference type="Proteomes" id="UP000324738">
    <property type="component" value="Unassembled WGS sequence"/>
</dbReference>
<dbReference type="InterPro" id="IPR009702">
    <property type="entry name" value="DUF1284"/>
</dbReference>
<keyword evidence="2" id="KW-1185">Reference proteome</keyword>
<dbReference type="AlphaFoldDB" id="A0A5B0DUV3"/>
<proteinExistence type="predicted"/>
<accession>A0A5B0DUV3</accession>
<gene>
    <name evidence="1" type="ORF">FPY71_15600</name>
</gene>
<comment type="caution">
    <text evidence="1">The sequence shown here is derived from an EMBL/GenBank/DDBJ whole genome shotgun (WGS) entry which is preliminary data.</text>
</comment>
<dbReference type="OrthoDB" id="6195504at2"/>
<name>A0A5B0DUV3_9HYPH</name>
<dbReference type="RefSeq" id="WP_149301252.1">
    <property type="nucleotide sequence ID" value="NZ_VTWH01000004.1"/>
</dbReference>